<feature type="domain" description="Nudix hydrolase" evidence="3">
    <location>
        <begin position="142"/>
        <end position="290"/>
    </location>
</feature>
<dbReference type="InterPro" id="IPR000086">
    <property type="entry name" value="NUDIX_hydrolase_dom"/>
</dbReference>
<evidence type="ECO:0000256" key="2">
    <source>
        <dbReference type="SAM" id="MobiDB-lite"/>
    </source>
</evidence>
<feature type="region of interest" description="Disordered" evidence="2">
    <location>
        <begin position="320"/>
        <end position="339"/>
    </location>
</feature>
<protein>
    <submittedName>
        <fullName evidence="4">Thiamine pyrophosphokinase</fullName>
    </submittedName>
</protein>
<keyword evidence="1" id="KW-0378">Hydrolase</keyword>
<dbReference type="FunFam" id="3.90.79.10:FF:000019">
    <property type="entry name" value="Thiamin pyrophosphokinase, putative"/>
    <property type="match status" value="1"/>
</dbReference>
<dbReference type="InterPro" id="IPR015797">
    <property type="entry name" value="NUDIX_hydrolase-like_dom_sf"/>
</dbReference>
<dbReference type="Pfam" id="PF00293">
    <property type="entry name" value="NUDIX"/>
    <property type="match status" value="1"/>
</dbReference>
<dbReference type="EMBL" id="JAGPXD010000006">
    <property type="protein sequence ID" value="KAH7349370.1"/>
    <property type="molecule type" value="Genomic_DNA"/>
</dbReference>
<proteinExistence type="predicted"/>
<evidence type="ECO:0000313" key="4">
    <source>
        <dbReference type="EMBL" id="KAH7349370.1"/>
    </source>
</evidence>
<dbReference type="OrthoDB" id="10261522at2759"/>
<dbReference type="PANTHER" id="PTHR13622:SF8">
    <property type="entry name" value="THIAMIN PYROPHOSPHOKINASE 1"/>
    <property type="match status" value="1"/>
</dbReference>
<dbReference type="Gene3D" id="3.90.79.10">
    <property type="entry name" value="Nucleoside Triphosphate Pyrophosphohydrolase"/>
    <property type="match status" value="1"/>
</dbReference>
<dbReference type="Proteomes" id="UP000813385">
    <property type="component" value="Unassembled WGS sequence"/>
</dbReference>
<evidence type="ECO:0000313" key="5">
    <source>
        <dbReference type="Proteomes" id="UP000813385"/>
    </source>
</evidence>
<reference evidence="4" key="1">
    <citation type="journal article" date="2021" name="Nat. Commun.">
        <title>Genetic determinants of endophytism in the Arabidopsis root mycobiome.</title>
        <authorList>
            <person name="Mesny F."/>
            <person name="Miyauchi S."/>
            <person name="Thiergart T."/>
            <person name="Pickel B."/>
            <person name="Atanasova L."/>
            <person name="Karlsson M."/>
            <person name="Huettel B."/>
            <person name="Barry K.W."/>
            <person name="Haridas S."/>
            <person name="Chen C."/>
            <person name="Bauer D."/>
            <person name="Andreopoulos W."/>
            <person name="Pangilinan J."/>
            <person name="LaButti K."/>
            <person name="Riley R."/>
            <person name="Lipzen A."/>
            <person name="Clum A."/>
            <person name="Drula E."/>
            <person name="Henrissat B."/>
            <person name="Kohler A."/>
            <person name="Grigoriev I.V."/>
            <person name="Martin F.M."/>
            <person name="Hacquard S."/>
        </authorList>
    </citation>
    <scope>NUCLEOTIDE SEQUENCE</scope>
    <source>
        <strain evidence="4">MPI-CAGE-AT-0016</strain>
    </source>
</reference>
<dbReference type="Pfam" id="PF15916">
    <property type="entry name" value="DUF4743"/>
    <property type="match status" value="1"/>
</dbReference>
<gene>
    <name evidence="4" type="ORF">B0T11DRAFT_332454</name>
</gene>
<dbReference type="PROSITE" id="PS00893">
    <property type="entry name" value="NUDIX_BOX"/>
    <property type="match status" value="1"/>
</dbReference>
<sequence>MAALRSNLDLTNDIDSFPYESDQEGYAKAQEGLYTLMWEDENGQYPLGYLPAAVVERLSETPIEYRGEIKVDRTKCTLFAFQQANEEERSRQFARLADHWREQDAFPVLRGWRNELWPVYDRTGELLLSMERGATGLFGIMRYGVHLTAYVRDPNASHGIKVWVARRSPTKSTFPGMLDNAAAGGLMTGEDPDECIVREANEEADLDEDFARKHIKPSGSVTYLYITHKEAGQAGLIYPEVQWIYDLELPADARPTPKDGEVADFTLCTVEEIRRQLAAGEYKPNSGLVMIDFFIRHGILTPENEPDFAEISRRLHRRLPFPGPRNLDPSLTTGSSQGV</sequence>
<evidence type="ECO:0000256" key="1">
    <source>
        <dbReference type="ARBA" id="ARBA00022801"/>
    </source>
</evidence>
<dbReference type="AlphaFoldDB" id="A0A8K0WYW3"/>
<evidence type="ECO:0000259" key="3">
    <source>
        <dbReference type="PROSITE" id="PS51462"/>
    </source>
</evidence>
<dbReference type="CDD" id="cd03676">
    <property type="entry name" value="NUDIX_Tnr3_like"/>
    <property type="match status" value="1"/>
</dbReference>
<organism evidence="4 5">
    <name type="scientific">Plectosphaerella cucumerina</name>
    <dbReference type="NCBI Taxonomy" id="40658"/>
    <lineage>
        <taxon>Eukaryota</taxon>
        <taxon>Fungi</taxon>
        <taxon>Dikarya</taxon>
        <taxon>Ascomycota</taxon>
        <taxon>Pezizomycotina</taxon>
        <taxon>Sordariomycetes</taxon>
        <taxon>Hypocreomycetidae</taxon>
        <taxon>Glomerellales</taxon>
        <taxon>Plectosphaerellaceae</taxon>
        <taxon>Plectosphaerella</taxon>
    </lineage>
</organism>
<feature type="compositionally biased region" description="Polar residues" evidence="2">
    <location>
        <begin position="329"/>
        <end position="339"/>
    </location>
</feature>
<dbReference type="SUPFAM" id="SSF55811">
    <property type="entry name" value="Nudix"/>
    <property type="match status" value="1"/>
</dbReference>
<keyword evidence="5" id="KW-1185">Reference proteome</keyword>
<accession>A0A8K0WYW3</accession>
<dbReference type="PANTHER" id="PTHR13622">
    <property type="entry name" value="THIAMIN PYROPHOSPHOKINASE"/>
    <property type="match status" value="1"/>
</dbReference>
<dbReference type="InterPro" id="IPR020084">
    <property type="entry name" value="NUDIX_hydrolase_CS"/>
</dbReference>
<dbReference type="PROSITE" id="PS51462">
    <property type="entry name" value="NUDIX"/>
    <property type="match status" value="1"/>
</dbReference>
<name>A0A8K0WYW3_9PEZI</name>
<dbReference type="GO" id="GO:0044715">
    <property type="term" value="F:8-oxo-dGDP phosphatase activity"/>
    <property type="evidence" value="ECO:0007669"/>
    <property type="project" value="TreeGrafter"/>
</dbReference>
<comment type="caution">
    <text evidence="4">The sequence shown here is derived from an EMBL/GenBank/DDBJ whole genome shotgun (WGS) entry which is preliminary data.</text>
</comment>
<dbReference type="InterPro" id="IPR031804">
    <property type="entry name" value="DUF4743"/>
</dbReference>